<proteinExistence type="predicted"/>
<organism evidence="1 2">
    <name type="scientific">Peribacillus butanolivorans</name>
    <dbReference type="NCBI Taxonomy" id="421767"/>
    <lineage>
        <taxon>Bacteria</taxon>
        <taxon>Bacillati</taxon>
        <taxon>Bacillota</taxon>
        <taxon>Bacilli</taxon>
        <taxon>Bacillales</taxon>
        <taxon>Bacillaceae</taxon>
        <taxon>Peribacillus</taxon>
    </lineage>
</organism>
<evidence type="ECO:0000313" key="2">
    <source>
        <dbReference type="Proteomes" id="UP000260457"/>
    </source>
</evidence>
<accession>A0ABN5N8J0</accession>
<sequence>MLATGAIKEGEAVYVIIKNRETWKVEAGAEIQAGVSVETGEDGKIVKALGEDAPTIIGYSINAAIAGEVVSYVRNVKGGGEGVPGPQGSKRQGCWEEQWNEIVARVETLEGKRAPAISLFILMLY</sequence>
<keyword evidence="2" id="KW-1185">Reference proteome</keyword>
<reference evidence="1 2" key="1">
    <citation type="submission" date="2018-07" db="EMBL/GenBank/DDBJ databases">
        <title>The molecular basis for the intramolecular migration of carboxyl group in the catabolism of para-hydroxybenzoate via gentisate.</title>
        <authorList>
            <person name="Zhao H."/>
            <person name="Xu Y."/>
            <person name="Lin S."/>
            <person name="Spain J.C."/>
            <person name="Zhou N.-Y."/>
        </authorList>
    </citation>
    <scope>NUCLEOTIDE SEQUENCE [LARGE SCALE GENOMIC DNA]</scope>
    <source>
        <strain evidence="1 2">PHB-7a</strain>
    </source>
</reference>
<dbReference type="Proteomes" id="UP000260457">
    <property type="component" value="Chromosome"/>
</dbReference>
<gene>
    <name evidence="1" type="ORF">DTO10_21570</name>
</gene>
<protein>
    <submittedName>
        <fullName evidence="1">Uncharacterized protein</fullName>
    </submittedName>
</protein>
<evidence type="ECO:0000313" key="1">
    <source>
        <dbReference type="EMBL" id="AXN40708.1"/>
    </source>
</evidence>
<name>A0ABN5N8J0_9BACI</name>
<dbReference type="EMBL" id="CP030926">
    <property type="protein sequence ID" value="AXN40708.1"/>
    <property type="molecule type" value="Genomic_DNA"/>
</dbReference>